<dbReference type="Gene3D" id="1.25.40.10">
    <property type="entry name" value="Tetratricopeptide repeat domain"/>
    <property type="match status" value="1"/>
</dbReference>
<gene>
    <name evidence="6" type="ORF">NAEGRDRAFT_63993</name>
</gene>
<dbReference type="GO" id="GO:0003755">
    <property type="term" value="F:peptidyl-prolyl cis-trans isomerase activity"/>
    <property type="evidence" value="ECO:0007669"/>
    <property type="project" value="UniProtKB-EC"/>
</dbReference>
<dbReference type="SMART" id="SM00028">
    <property type="entry name" value="TPR"/>
    <property type="match status" value="3"/>
</dbReference>
<keyword evidence="4" id="KW-0413">Isomerase</keyword>
<dbReference type="EC" id="5.2.1.8" evidence="2"/>
<dbReference type="Proteomes" id="UP000006671">
    <property type="component" value="Unassembled WGS sequence"/>
</dbReference>
<dbReference type="eggNOG" id="KOG0543">
    <property type="taxonomic scope" value="Eukaryota"/>
</dbReference>
<proteinExistence type="predicted"/>
<evidence type="ECO:0000256" key="2">
    <source>
        <dbReference type="ARBA" id="ARBA00013194"/>
    </source>
</evidence>
<evidence type="ECO:0000256" key="5">
    <source>
        <dbReference type="PROSITE-ProRule" id="PRU00339"/>
    </source>
</evidence>
<dbReference type="VEuPathDB" id="AmoebaDB:NAEGRDRAFT_63993"/>
<organism evidence="7">
    <name type="scientific">Naegleria gruberi</name>
    <name type="common">Amoeba</name>
    <dbReference type="NCBI Taxonomy" id="5762"/>
    <lineage>
        <taxon>Eukaryota</taxon>
        <taxon>Discoba</taxon>
        <taxon>Heterolobosea</taxon>
        <taxon>Tetramitia</taxon>
        <taxon>Eutetramitia</taxon>
        <taxon>Vahlkampfiidae</taxon>
        <taxon>Naegleria</taxon>
    </lineage>
</organism>
<dbReference type="AlphaFoldDB" id="D2V528"/>
<dbReference type="InParanoid" id="D2V528"/>
<keyword evidence="7" id="KW-1185">Reference proteome</keyword>
<name>D2V528_NAEGR</name>
<reference evidence="6 7" key="1">
    <citation type="journal article" date="2010" name="Cell">
        <title>The genome of Naegleria gruberi illuminates early eukaryotic versatility.</title>
        <authorList>
            <person name="Fritz-Laylin L.K."/>
            <person name="Prochnik S.E."/>
            <person name="Ginger M.L."/>
            <person name="Dacks J.B."/>
            <person name="Carpenter M.L."/>
            <person name="Field M.C."/>
            <person name="Kuo A."/>
            <person name="Paredez A."/>
            <person name="Chapman J."/>
            <person name="Pham J."/>
            <person name="Shu S."/>
            <person name="Neupane R."/>
            <person name="Cipriano M."/>
            <person name="Mancuso J."/>
            <person name="Tu H."/>
            <person name="Salamov A."/>
            <person name="Lindquist E."/>
            <person name="Shapiro H."/>
            <person name="Lucas S."/>
            <person name="Grigoriev I.V."/>
            <person name="Cande W.Z."/>
            <person name="Fulton C."/>
            <person name="Rokhsar D.S."/>
            <person name="Dawson S.C."/>
        </authorList>
    </citation>
    <scope>NUCLEOTIDE SEQUENCE [LARGE SCALE GENOMIC DNA]</scope>
    <source>
        <strain evidence="6 7">NEG-M</strain>
    </source>
</reference>
<dbReference type="OrthoDB" id="433738at2759"/>
<dbReference type="InterPro" id="IPR011990">
    <property type="entry name" value="TPR-like_helical_dom_sf"/>
</dbReference>
<dbReference type="InterPro" id="IPR019734">
    <property type="entry name" value="TPR_rpt"/>
</dbReference>
<dbReference type="OMA" id="KIYANMS"/>
<feature type="repeat" description="TPR" evidence="5">
    <location>
        <begin position="80"/>
        <end position="113"/>
    </location>
</feature>
<evidence type="ECO:0000313" key="7">
    <source>
        <dbReference type="Proteomes" id="UP000006671"/>
    </source>
</evidence>
<dbReference type="PROSITE" id="PS50005">
    <property type="entry name" value="TPR"/>
    <property type="match status" value="1"/>
</dbReference>
<sequence>MSSNEIPDSNEEKINFAKKLKEEGNEHFKKGEYLKAIKQYKTIFLYVTGLDSNLMSVMGGNMMKGASSGQSLSETEQLQVLASLNLSQCYLKLNKYEQALDYAQRALKLEPSNTKGHLRKALAHVGLGDIDNSERELELVSKEIPNDPLVKQAYSKLEELKKQYKVKEKKMMMGMFGKGLSDQ</sequence>
<dbReference type="STRING" id="5762.D2V528"/>
<dbReference type="PANTHER" id="PTHR46512:SF9">
    <property type="entry name" value="PEPTIDYLPROLYL ISOMERASE"/>
    <property type="match status" value="1"/>
</dbReference>
<evidence type="ECO:0000313" key="6">
    <source>
        <dbReference type="EMBL" id="EFC48035.1"/>
    </source>
</evidence>
<dbReference type="KEGG" id="ngr:NAEGRDRAFT_63993"/>
<comment type="catalytic activity">
    <reaction evidence="1">
        <text>[protein]-peptidylproline (omega=180) = [protein]-peptidylproline (omega=0)</text>
        <dbReference type="Rhea" id="RHEA:16237"/>
        <dbReference type="Rhea" id="RHEA-COMP:10747"/>
        <dbReference type="Rhea" id="RHEA-COMP:10748"/>
        <dbReference type="ChEBI" id="CHEBI:83833"/>
        <dbReference type="ChEBI" id="CHEBI:83834"/>
        <dbReference type="EC" id="5.2.1.8"/>
    </reaction>
</comment>
<protein>
    <recommendedName>
        <fullName evidence="2">peptidylprolyl isomerase</fullName>
        <ecNumber evidence="2">5.2.1.8</ecNumber>
    </recommendedName>
</protein>
<keyword evidence="5" id="KW-0802">TPR repeat</keyword>
<dbReference type="PROSITE" id="PS50293">
    <property type="entry name" value="TPR_REGION"/>
    <property type="match status" value="1"/>
</dbReference>
<dbReference type="PANTHER" id="PTHR46512">
    <property type="entry name" value="PEPTIDYLPROLYL ISOMERASE"/>
    <property type="match status" value="1"/>
</dbReference>
<evidence type="ECO:0000256" key="1">
    <source>
        <dbReference type="ARBA" id="ARBA00000971"/>
    </source>
</evidence>
<evidence type="ECO:0000256" key="4">
    <source>
        <dbReference type="ARBA" id="ARBA00023235"/>
    </source>
</evidence>
<dbReference type="InterPro" id="IPR050754">
    <property type="entry name" value="FKBP4/5/8-like"/>
</dbReference>
<dbReference type="EMBL" id="GG738852">
    <property type="protein sequence ID" value="EFC48035.1"/>
    <property type="molecule type" value="Genomic_DNA"/>
</dbReference>
<evidence type="ECO:0000256" key="3">
    <source>
        <dbReference type="ARBA" id="ARBA00023110"/>
    </source>
</evidence>
<dbReference type="GeneID" id="8860580"/>
<keyword evidence="3" id="KW-0697">Rotamase</keyword>
<dbReference type="RefSeq" id="XP_002680779.1">
    <property type="nucleotide sequence ID" value="XM_002680733.1"/>
</dbReference>
<accession>D2V528</accession>
<dbReference type="Pfam" id="PF14559">
    <property type="entry name" value="TPR_19"/>
    <property type="match status" value="1"/>
</dbReference>
<dbReference type="SUPFAM" id="SSF48452">
    <property type="entry name" value="TPR-like"/>
    <property type="match status" value="1"/>
</dbReference>